<gene>
    <name evidence="1" type="ORF">C492_15236</name>
</gene>
<comment type="caution">
    <text evidence="1">The sequence shown here is derived from an EMBL/GenBank/DDBJ whole genome shotgun (WGS) entry which is preliminary data.</text>
</comment>
<evidence type="ECO:0000313" key="1">
    <source>
        <dbReference type="EMBL" id="ELY55823.1"/>
    </source>
</evidence>
<dbReference type="Proteomes" id="UP000011531">
    <property type="component" value="Unassembled WGS sequence"/>
</dbReference>
<dbReference type="EMBL" id="AOIA01000127">
    <property type="protein sequence ID" value="ELY55823.1"/>
    <property type="molecule type" value="Genomic_DNA"/>
</dbReference>
<keyword evidence="2" id="KW-1185">Reference proteome</keyword>
<accession>L9X5F2</accession>
<reference evidence="1 2" key="1">
    <citation type="journal article" date="2014" name="PLoS Genet.">
        <title>Phylogenetically driven sequencing of extremely halophilic archaea reveals strategies for static and dynamic osmo-response.</title>
        <authorList>
            <person name="Becker E.A."/>
            <person name="Seitzer P.M."/>
            <person name="Tritt A."/>
            <person name="Larsen D."/>
            <person name="Krusor M."/>
            <person name="Yao A.I."/>
            <person name="Wu D."/>
            <person name="Madern D."/>
            <person name="Eisen J.A."/>
            <person name="Darling A.E."/>
            <person name="Facciotti M.T."/>
        </authorList>
    </citation>
    <scope>NUCLEOTIDE SEQUENCE [LARGE SCALE GENOMIC DNA]</scope>
    <source>
        <strain evidence="1 2">DSM 18795</strain>
    </source>
</reference>
<proteinExistence type="predicted"/>
<dbReference type="STRING" id="1227498.C492_15236"/>
<organism evidence="1 2">
    <name type="scientific">Natronococcus jeotgali DSM 18795</name>
    <dbReference type="NCBI Taxonomy" id="1227498"/>
    <lineage>
        <taxon>Archaea</taxon>
        <taxon>Methanobacteriati</taxon>
        <taxon>Methanobacteriota</taxon>
        <taxon>Stenosarchaea group</taxon>
        <taxon>Halobacteria</taxon>
        <taxon>Halobacteriales</taxon>
        <taxon>Natrialbaceae</taxon>
        <taxon>Natronococcus</taxon>
    </lineage>
</organism>
<protein>
    <submittedName>
        <fullName evidence="1">Uncharacterized protein</fullName>
    </submittedName>
</protein>
<dbReference type="AlphaFoldDB" id="L9X5F2"/>
<sequence>MGDIVLPREPLEGFPVLSLSQDDESGLGVVIGSCKRFDERREILLVSQLSDPENDRPLAIRVKPGMVDTFAALRTEILVDNGIVDRTGTTLWNAEVRNHIVGYLRRNPDHVIGVFVCAFRSQMDESMFRLIQHLLFDAHHVRNADNHASLHSRQFCGDDRCNVCGINRRQEDRRTPCTEIVDEFRDRCEIATCVEIDDGDCLGDVIKICSLFPPKNKLYGIPLLCELVRKPNDNPFSASSSQ</sequence>
<evidence type="ECO:0000313" key="2">
    <source>
        <dbReference type="Proteomes" id="UP000011531"/>
    </source>
</evidence>
<name>L9X5F2_9EURY</name>